<dbReference type="AlphaFoldDB" id="S9WIL0"/>
<keyword evidence="2" id="KW-1185">Reference proteome</keyword>
<evidence type="ECO:0000313" key="1">
    <source>
        <dbReference type="EMBL" id="EPY35725.1"/>
    </source>
</evidence>
<accession>S9WIL0</accession>
<sequence length="283" mass="32528">MTESFQKATAVEKNRDGMYSLQDRAFERLPKESPVVARRREVRKFKSAPGEGQLPRWNASTVDEAHPFPQHAQSHTTTTYQGVDVITSHFPDRVKNTAHLRNDRPPQWSENTAKASTLNRYTYKCDALKDKQPPLSFLAKTIVEDNAPDKRQKRNGWQGSTSLEGHAANRFVAEKRDLDYKELNKTKLGVMNESNYVAPEKRVKELNLETRRQKQMQRDAKEETEMTLFQTVGGLKTFTMKNKKEWIDVDPVAVAAAQVEKKHELSINPYTQYGKSTMKQESQ</sequence>
<dbReference type="EMBL" id="ATMH01000949">
    <property type="protein sequence ID" value="EPY35725.1"/>
    <property type="molecule type" value="Genomic_DNA"/>
</dbReference>
<dbReference type="Proteomes" id="UP000015354">
    <property type="component" value="Unassembled WGS sequence"/>
</dbReference>
<reference evidence="1 2" key="1">
    <citation type="journal article" date="2013" name="PLoS ONE">
        <title>Predicting the Proteins of Angomonas deanei, Strigomonas culicis and Their Respective Endosymbionts Reveals New Aspects of the Trypanosomatidae Family.</title>
        <authorList>
            <person name="Motta M.C."/>
            <person name="Martins A.C."/>
            <person name="de Souza S.S."/>
            <person name="Catta-Preta C.M."/>
            <person name="Silva R."/>
            <person name="Klein C.C."/>
            <person name="de Almeida L.G."/>
            <person name="de Lima Cunha O."/>
            <person name="Ciapina L.P."/>
            <person name="Brocchi M."/>
            <person name="Colabardini A.C."/>
            <person name="de Araujo Lima B."/>
            <person name="Machado C.R."/>
            <person name="de Almeida Soares C.M."/>
            <person name="Probst C.M."/>
            <person name="de Menezes C.B."/>
            <person name="Thompson C.E."/>
            <person name="Bartholomeu D.C."/>
            <person name="Gradia D.F."/>
            <person name="Pavoni D.P."/>
            <person name="Grisard E.C."/>
            <person name="Fantinatti-Garboggini F."/>
            <person name="Marchini F.K."/>
            <person name="Rodrigues-Luiz G.F."/>
            <person name="Wagner G."/>
            <person name="Goldman G.H."/>
            <person name="Fietto J.L."/>
            <person name="Elias M.C."/>
            <person name="Goldman M.H."/>
            <person name="Sagot M.F."/>
            <person name="Pereira M."/>
            <person name="Stoco P.H."/>
            <person name="de Mendonca-Neto R.P."/>
            <person name="Teixeira S.M."/>
            <person name="Maciel T.E."/>
            <person name="de Oliveira Mendes T.A."/>
            <person name="Urmenyi T.P."/>
            <person name="de Souza W."/>
            <person name="Schenkman S."/>
            <person name="de Vasconcelos A.T."/>
        </authorList>
    </citation>
    <scope>NUCLEOTIDE SEQUENCE [LARGE SCALE GENOMIC DNA]</scope>
</reference>
<evidence type="ECO:0000313" key="2">
    <source>
        <dbReference type="Proteomes" id="UP000015354"/>
    </source>
</evidence>
<proteinExistence type="predicted"/>
<comment type="caution">
    <text evidence="1">The sequence shown here is derived from an EMBL/GenBank/DDBJ whole genome shotgun (WGS) entry which is preliminary data.</text>
</comment>
<name>S9WIL0_9TRYP</name>
<dbReference type="OrthoDB" id="270783at2759"/>
<protein>
    <submittedName>
        <fullName evidence="1">Uncharacterized protein</fullName>
    </submittedName>
</protein>
<organism evidence="1 2">
    <name type="scientific">Strigomonas culicis</name>
    <dbReference type="NCBI Taxonomy" id="28005"/>
    <lineage>
        <taxon>Eukaryota</taxon>
        <taxon>Discoba</taxon>
        <taxon>Euglenozoa</taxon>
        <taxon>Kinetoplastea</taxon>
        <taxon>Metakinetoplastina</taxon>
        <taxon>Trypanosomatida</taxon>
        <taxon>Trypanosomatidae</taxon>
        <taxon>Strigomonadinae</taxon>
        <taxon>Strigomonas</taxon>
    </lineage>
</organism>
<gene>
    <name evidence="1" type="ORF">STCU_00949</name>
</gene>